<dbReference type="SUPFAM" id="SSF55920">
    <property type="entry name" value="Creatinase/aminopeptidase"/>
    <property type="match status" value="1"/>
</dbReference>
<dbReference type="GO" id="GO:0070006">
    <property type="term" value="F:metalloaminopeptidase activity"/>
    <property type="evidence" value="ECO:0007669"/>
    <property type="project" value="InterPro"/>
</dbReference>
<evidence type="ECO:0000256" key="8">
    <source>
        <dbReference type="RuleBase" id="RU000590"/>
    </source>
</evidence>
<dbReference type="AlphaFoldDB" id="A0A7K0K611"/>
<dbReference type="RefSeq" id="WP_154546231.1">
    <property type="nucleotide sequence ID" value="NZ_JAQYQY010000003.1"/>
</dbReference>
<keyword evidence="12" id="KW-1185">Reference proteome</keyword>
<dbReference type="SMART" id="SM01011">
    <property type="entry name" value="AMP_N"/>
    <property type="match status" value="1"/>
</dbReference>
<evidence type="ECO:0000256" key="7">
    <source>
        <dbReference type="ARBA" id="ARBA00023211"/>
    </source>
</evidence>
<keyword evidence="11" id="KW-0031">Aminopeptidase</keyword>
<dbReference type="InterPro" id="IPR001131">
    <property type="entry name" value="Peptidase_M24B_aminopep-P_CS"/>
</dbReference>
<evidence type="ECO:0000256" key="6">
    <source>
        <dbReference type="ARBA" id="ARBA00022801"/>
    </source>
</evidence>
<dbReference type="SUPFAM" id="SSF53092">
    <property type="entry name" value="Creatinase/prolidase N-terminal domain"/>
    <property type="match status" value="1"/>
</dbReference>
<dbReference type="GO" id="GO:0005829">
    <property type="term" value="C:cytosol"/>
    <property type="evidence" value="ECO:0007669"/>
    <property type="project" value="TreeGrafter"/>
</dbReference>
<sequence length="504" mass="56329">MTSDQKDTRSKNRSRQPKSAEFRKFMGDNWGPRPTGGYERTEAAPFAQQRRVKLGEQFRGVRLVVPAGALVTRNNDNDYRFRPHSAFSHLTGLGTDRQPNAVLVLNPVREGEIGEAEGTHTATIYFRPRASRKSEEFYSDSRYGELWVGVRPSLEEFERMSGIHCEHLDTLPDVLAKDAGQVQIAMIATSDAEVTALVNEVRAGAGIDAESAKTLDDKLEEATSELRLRKDAWEIDQMRRAVAATKEGFEQAIRSFPRATRHFRGERVIEGAFGARAREVGNGLGYDTIAASGEHAATLHWIENDGEVRDGDLILIDAGVELDSLYTADITRTLPVNGHFTEIQRRVYEAVLDAADAAFARANEPDCIFSDVHDAAMEVIAKRLDEWGILPVSWEKSLEPEGQYHRRWMVHGTSHHLGIDVHDCAQARQEMYSGARLEPGMVFTIEPGLYFRKDDLAVPEEYRGISVRIEDDILVGPDGKCERISAGIPRTANEVEAWVQSLLQ</sequence>
<evidence type="ECO:0000256" key="9">
    <source>
        <dbReference type="SAM" id="MobiDB-lite"/>
    </source>
</evidence>
<name>A0A7K0K611_9ACTO</name>
<evidence type="ECO:0000259" key="10">
    <source>
        <dbReference type="SMART" id="SM01011"/>
    </source>
</evidence>
<dbReference type="GO" id="GO:0030145">
    <property type="term" value="F:manganese ion binding"/>
    <property type="evidence" value="ECO:0007669"/>
    <property type="project" value="InterPro"/>
</dbReference>
<dbReference type="EMBL" id="VUMY01000021">
    <property type="protein sequence ID" value="MST50500.1"/>
    <property type="molecule type" value="Genomic_DNA"/>
</dbReference>
<evidence type="ECO:0000256" key="4">
    <source>
        <dbReference type="ARBA" id="ARBA00012574"/>
    </source>
</evidence>
<dbReference type="GO" id="GO:0006508">
    <property type="term" value="P:proteolysis"/>
    <property type="evidence" value="ECO:0007669"/>
    <property type="project" value="TreeGrafter"/>
</dbReference>
<dbReference type="Pfam" id="PF05195">
    <property type="entry name" value="AMP_N"/>
    <property type="match status" value="1"/>
</dbReference>
<feature type="compositionally biased region" description="Basic and acidic residues" evidence="9">
    <location>
        <begin position="1"/>
        <end position="10"/>
    </location>
</feature>
<dbReference type="Proteomes" id="UP000442535">
    <property type="component" value="Unassembled WGS sequence"/>
</dbReference>
<comment type="catalytic activity">
    <reaction evidence="1">
        <text>Release of any N-terminal amino acid, including proline, that is linked to proline, even from a dipeptide or tripeptide.</text>
        <dbReference type="EC" id="3.4.11.9"/>
    </reaction>
</comment>
<proteinExistence type="inferred from homology"/>
<dbReference type="Gene3D" id="3.90.230.10">
    <property type="entry name" value="Creatinase/methionine aminopeptidase superfamily"/>
    <property type="match status" value="1"/>
</dbReference>
<evidence type="ECO:0000256" key="2">
    <source>
        <dbReference type="ARBA" id="ARBA00001936"/>
    </source>
</evidence>
<dbReference type="PANTHER" id="PTHR43226:SF4">
    <property type="entry name" value="XAA-PRO AMINOPEPTIDASE 3"/>
    <property type="match status" value="1"/>
</dbReference>
<evidence type="ECO:0000313" key="11">
    <source>
        <dbReference type="EMBL" id="MST50500.1"/>
    </source>
</evidence>
<protein>
    <recommendedName>
        <fullName evidence="4">Xaa-Pro aminopeptidase</fullName>
        <ecNumber evidence="4">3.4.11.9</ecNumber>
    </recommendedName>
</protein>
<dbReference type="PROSITE" id="PS00491">
    <property type="entry name" value="PROLINE_PEPTIDASE"/>
    <property type="match status" value="1"/>
</dbReference>
<evidence type="ECO:0000313" key="12">
    <source>
        <dbReference type="Proteomes" id="UP000442535"/>
    </source>
</evidence>
<organism evidence="11 12">
    <name type="scientific">Mobiluncus porci</name>
    <dbReference type="NCBI Taxonomy" id="2652278"/>
    <lineage>
        <taxon>Bacteria</taxon>
        <taxon>Bacillati</taxon>
        <taxon>Actinomycetota</taxon>
        <taxon>Actinomycetes</taxon>
        <taxon>Actinomycetales</taxon>
        <taxon>Actinomycetaceae</taxon>
        <taxon>Mobiluncus</taxon>
    </lineage>
</organism>
<comment type="caution">
    <text evidence="11">The sequence shown here is derived from an EMBL/GenBank/DDBJ whole genome shotgun (WGS) entry which is preliminary data.</text>
</comment>
<keyword evidence="11" id="KW-0645">Protease</keyword>
<dbReference type="PANTHER" id="PTHR43226">
    <property type="entry name" value="XAA-PRO AMINOPEPTIDASE 3"/>
    <property type="match status" value="1"/>
</dbReference>
<dbReference type="EC" id="3.4.11.9" evidence="4"/>
<dbReference type="InterPro" id="IPR000994">
    <property type="entry name" value="Pept_M24"/>
</dbReference>
<evidence type="ECO:0000256" key="1">
    <source>
        <dbReference type="ARBA" id="ARBA00001424"/>
    </source>
</evidence>
<dbReference type="InterPro" id="IPR007865">
    <property type="entry name" value="Aminopep_P_N"/>
</dbReference>
<feature type="domain" description="Aminopeptidase P N-terminal" evidence="10">
    <location>
        <begin position="42"/>
        <end position="193"/>
    </location>
</feature>
<dbReference type="Pfam" id="PF00557">
    <property type="entry name" value="Peptidase_M24"/>
    <property type="match status" value="1"/>
</dbReference>
<comment type="cofactor">
    <cofactor evidence="2">
        <name>Mn(2+)</name>
        <dbReference type="ChEBI" id="CHEBI:29035"/>
    </cofactor>
</comment>
<keyword evidence="7" id="KW-0464">Manganese</keyword>
<keyword evidence="6" id="KW-0378">Hydrolase</keyword>
<reference evidence="11 12" key="1">
    <citation type="submission" date="2019-08" db="EMBL/GenBank/DDBJ databases">
        <title>In-depth cultivation of the pig gut microbiome towards novel bacterial diversity and tailored functional studies.</title>
        <authorList>
            <person name="Wylensek D."/>
            <person name="Hitch T.C.A."/>
            <person name="Clavel T."/>
        </authorList>
    </citation>
    <scope>NUCLEOTIDE SEQUENCE [LARGE SCALE GENOMIC DNA]</scope>
    <source>
        <strain evidence="11 12">RF-GAM-744-WT-7</strain>
    </source>
</reference>
<accession>A0A7K0K611</accession>
<dbReference type="InterPro" id="IPR052433">
    <property type="entry name" value="X-Pro_dipept-like"/>
</dbReference>
<dbReference type="InterPro" id="IPR029149">
    <property type="entry name" value="Creatin/AminoP/Spt16_N"/>
</dbReference>
<evidence type="ECO:0000256" key="5">
    <source>
        <dbReference type="ARBA" id="ARBA00022723"/>
    </source>
</evidence>
<dbReference type="Gene3D" id="3.40.350.10">
    <property type="entry name" value="Creatinase/prolidase N-terminal domain"/>
    <property type="match status" value="1"/>
</dbReference>
<keyword evidence="5 8" id="KW-0479">Metal-binding</keyword>
<gene>
    <name evidence="11" type="ORF">FYJ63_09760</name>
</gene>
<dbReference type="CDD" id="cd01087">
    <property type="entry name" value="Prolidase"/>
    <property type="match status" value="1"/>
</dbReference>
<dbReference type="InterPro" id="IPR036005">
    <property type="entry name" value="Creatinase/aminopeptidase-like"/>
</dbReference>
<evidence type="ECO:0000256" key="3">
    <source>
        <dbReference type="ARBA" id="ARBA00008766"/>
    </source>
</evidence>
<feature type="region of interest" description="Disordered" evidence="9">
    <location>
        <begin position="1"/>
        <end position="39"/>
    </location>
</feature>
<comment type="similarity">
    <text evidence="3 8">Belongs to the peptidase M24B family.</text>
</comment>